<dbReference type="OrthoDB" id="9805133at2"/>
<feature type="transmembrane region" description="Helical" evidence="9">
    <location>
        <begin position="73"/>
        <end position="94"/>
    </location>
</feature>
<dbReference type="GO" id="GO:0005886">
    <property type="term" value="C:plasma membrane"/>
    <property type="evidence" value="ECO:0007669"/>
    <property type="project" value="UniProtKB-SubCell"/>
</dbReference>
<evidence type="ECO:0000256" key="3">
    <source>
        <dbReference type="ARBA" id="ARBA00022475"/>
    </source>
</evidence>
<keyword evidence="12" id="KW-1185">Reference proteome</keyword>
<evidence type="ECO:0000259" key="10">
    <source>
        <dbReference type="Pfam" id="PF01618"/>
    </source>
</evidence>
<keyword evidence="7 9" id="KW-0472">Membrane</keyword>
<dbReference type="InterPro" id="IPR050790">
    <property type="entry name" value="ExbB/TolQ_transport"/>
</dbReference>
<evidence type="ECO:0000256" key="5">
    <source>
        <dbReference type="ARBA" id="ARBA00022927"/>
    </source>
</evidence>
<evidence type="ECO:0000313" key="12">
    <source>
        <dbReference type="Proteomes" id="UP000295777"/>
    </source>
</evidence>
<evidence type="ECO:0000256" key="1">
    <source>
        <dbReference type="ARBA" id="ARBA00004651"/>
    </source>
</evidence>
<evidence type="ECO:0000256" key="9">
    <source>
        <dbReference type="SAM" id="Phobius"/>
    </source>
</evidence>
<feature type="domain" description="MotA/TolQ/ExbB proton channel" evidence="10">
    <location>
        <begin position="57"/>
        <end position="150"/>
    </location>
</feature>
<evidence type="ECO:0000256" key="6">
    <source>
        <dbReference type="ARBA" id="ARBA00022989"/>
    </source>
</evidence>
<gene>
    <name evidence="11" type="ORF">CLV27_0203</name>
</gene>
<name>A0A4R1GPK2_9BACT</name>
<keyword evidence="4 9" id="KW-0812">Transmembrane</keyword>
<organism evidence="11 12">
    <name type="scientific">Phorcysia thermohydrogeniphila</name>
    <dbReference type="NCBI Taxonomy" id="936138"/>
    <lineage>
        <taxon>Bacteria</taxon>
        <taxon>Pseudomonadati</taxon>
        <taxon>Aquificota</taxon>
        <taxon>Aquificia</taxon>
        <taxon>Desulfurobacteriales</taxon>
        <taxon>Desulfurobacteriaceae</taxon>
        <taxon>Phorcysia</taxon>
    </lineage>
</organism>
<dbReference type="PANTHER" id="PTHR30625">
    <property type="entry name" value="PROTEIN TOLQ"/>
    <property type="match status" value="1"/>
</dbReference>
<feature type="transmembrane region" description="Helical" evidence="9">
    <location>
        <begin position="114"/>
        <end position="136"/>
    </location>
</feature>
<comment type="subcellular location">
    <subcellularLocation>
        <location evidence="1">Cell membrane</location>
        <topology evidence="1">Multi-pass membrane protein</topology>
    </subcellularLocation>
    <subcellularLocation>
        <location evidence="8">Membrane</location>
        <topology evidence="8">Multi-pass membrane protein</topology>
    </subcellularLocation>
</comment>
<dbReference type="Proteomes" id="UP000295777">
    <property type="component" value="Unassembled WGS sequence"/>
</dbReference>
<keyword evidence="3" id="KW-1003">Cell membrane</keyword>
<dbReference type="PANTHER" id="PTHR30625:SF15">
    <property type="entry name" value="BIOPOLYMER TRANSPORT PROTEIN EXBB"/>
    <property type="match status" value="1"/>
</dbReference>
<accession>A0A4R1GPK2</accession>
<evidence type="ECO:0000256" key="8">
    <source>
        <dbReference type="RuleBase" id="RU004057"/>
    </source>
</evidence>
<comment type="similarity">
    <text evidence="8">Belongs to the exbB/tolQ family.</text>
</comment>
<reference evidence="11 12" key="1">
    <citation type="submission" date="2019-03" db="EMBL/GenBank/DDBJ databases">
        <title>Genomic Encyclopedia of Archaeal and Bacterial Type Strains, Phase II (KMG-II): from individual species to whole genera.</title>
        <authorList>
            <person name="Goeker M."/>
        </authorList>
    </citation>
    <scope>NUCLEOTIDE SEQUENCE [LARGE SCALE GENOMIC DNA]</scope>
    <source>
        <strain evidence="11 12">DSM 24425</strain>
    </source>
</reference>
<keyword evidence="6 9" id="KW-1133">Transmembrane helix</keyword>
<proteinExistence type="inferred from homology"/>
<feature type="transmembrane region" description="Helical" evidence="9">
    <location>
        <begin position="12"/>
        <end position="37"/>
    </location>
</feature>
<comment type="caution">
    <text evidence="11">The sequence shown here is derived from an EMBL/GenBank/DDBJ whole genome shotgun (WGS) entry which is preliminary data.</text>
</comment>
<evidence type="ECO:0000313" key="11">
    <source>
        <dbReference type="EMBL" id="TCK06402.1"/>
    </source>
</evidence>
<evidence type="ECO:0000256" key="2">
    <source>
        <dbReference type="ARBA" id="ARBA00022448"/>
    </source>
</evidence>
<dbReference type="InterPro" id="IPR002898">
    <property type="entry name" value="MotA_ExbB_proton_chnl"/>
</dbReference>
<dbReference type="Pfam" id="PF01618">
    <property type="entry name" value="MotA_ExbB"/>
    <property type="match status" value="1"/>
</dbReference>
<keyword evidence="2 8" id="KW-0813">Transport</keyword>
<evidence type="ECO:0000256" key="7">
    <source>
        <dbReference type="ARBA" id="ARBA00023136"/>
    </source>
</evidence>
<evidence type="ECO:0000256" key="4">
    <source>
        <dbReference type="ARBA" id="ARBA00022692"/>
    </source>
</evidence>
<sequence length="173" mass="18884">MIDLEIVHKGVFFSLYFLFFLASVIFIERLLYFVFAFPAERKLLLKEAEGADERGVEILYHTYVSKLKRGRGVIAFVITASPLLGLLGTVLGIMNSFTTMAERGVSDITAVSKGIAFALQATALGIVIAVVALAYYHVVGGLVRSYETEIKKLILKAMAVSQDSGEKGGQEVD</sequence>
<protein>
    <submittedName>
        <fullName evidence="11">Biopolymer transport protein ExbB</fullName>
    </submittedName>
</protein>
<keyword evidence="5 8" id="KW-0653">Protein transport</keyword>
<dbReference type="AlphaFoldDB" id="A0A4R1GPK2"/>
<dbReference type="GO" id="GO:0017038">
    <property type="term" value="P:protein import"/>
    <property type="evidence" value="ECO:0007669"/>
    <property type="project" value="TreeGrafter"/>
</dbReference>
<dbReference type="EMBL" id="SMFV01000001">
    <property type="protein sequence ID" value="TCK06402.1"/>
    <property type="molecule type" value="Genomic_DNA"/>
</dbReference>
<dbReference type="RefSeq" id="WP_132524906.1">
    <property type="nucleotide sequence ID" value="NZ_SMFV01000001.1"/>
</dbReference>